<dbReference type="InterPro" id="IPR003416">
    <property type="entry name" value="MgtC/SapB/SrpB/YhiD_fam"/>
</dbReference>
<gene>
    <name evidence="9" type="ORF">COY37_08025</name>
</gene>
<keyword evidence="9" id="KW-0489">Methyltransferase</keyword>
<evidence type="ECO:0000256" key="6">
    <source>
        <dbReference type="ARBA" id="ARBA00023136"/>
    </source>
</evidence>
<evidence type="ECO:0000313" key="9">
    <source>
        <dbReference type="EMBL" id="PIZ36822.1"/>
    </source>
</evidence>
<keyword evidence="3" id="KW-1003">Cell membrane</keyword>
<evidence type="ECO:0000256" key="5">
    <source>
        <dbReference type="ARBA" id="ARBA00022989"/>
    </source>
</evidence>
<reference evidence="10" key="1">
    <citation type="submission" date="2017-09" db="EMBL/GenBank/DDBJ databases">
        <title>Depth-based differentiation of microbial function through sediment-hosted aquifers and enrichment of novel symbionts in the deep terrestrial subsurface.</title>
        <authorList>
            <person name="Probst A.J."/>
            <person name="Ladd B."/>
            <person name="Jarett J.K."/>
            <person name="Geller-Mcgrath D.E."/>
            <person name="Sieber C.M.K."/>
            <person name="Emerson J.B."/>
            <person name="Anantharaman K."/>
            <person name="Thomas B.C."/>
            <person name="Malmstrom R."/>
            <person name="Stieglmeier M."/>
            <person name="Klingl A."/>
            <person name="Woyke T."/>
            <person name="Ryan C.M."/>
            <person name="Banfield J.F."/>
        </authorList>
    </citation>
    <scope>NUCLEOTIDE SEQUENCE [LARGE SCALE GENOMIC DNA]</scope>
</reference>
<sequence length="233" mass="24508">MNAATPLWEIAVRLLLAVILGGAIGYQREISEKPAGLRTHALVSLGSALIMIISIDIQPFLGLARTDVTRIAASVVTGIGFLGGGAIIRQGSIVRGLTTAASIWVVSGVGLAVGGGLYFASLIATLLILLTLTTLKYVEIRAVPAHRTIQMMAIDNPQQLGKIISALGEIGVTVRTIDIEPLEGEGTNVIQLGLQIPPDVDDIRVPAQLASVKGVGEIHWISRPMVRERSNGS</sequence>
<comment type="caution">
    <text evidence="9">The sequence shown here is derived from an EMBL/GenBank/DDBJ whole genome shotgun (WGS) entry which is preliminary data.</text>
</comment>
<dbReference type="GO" id="GO:0008168">
    <property type="term" value="F:methyltransferase activity"/>
    <property type="evidence" value="ECO:0007669"/>
    <property type="project" value="UniProtKB-KW"/>
</dbReference>
<comment type="similarity">
    <text evidence="2">Belongs to the MgtC/SapB family.</text>
</comment>
<keyword evidence="5 7" id="KW-1133">Transmembrane helix</keyword>
<dbReference type="GO" id="GO:0005886">
    <property type="term" value="C:plasma membrane"/>
    <property type="evidence" value="ECO:0007669"/>
    <property type="project" value="UniProtKB-SubCell"/>
</dbReference>
<dbReference type="PANTHER" id="PTHR33778:SF1">
    <property type="entry name" value="MAGNESIUM TRANSPORTER YHID-RELATED"/>
    <property type="match status" value="1"/>
</dbReference>
<keyword evidence="4 7" id="KW-0812">Transmembrane</keyword>
<feature type="domain" description="MgtC/SapB/SrpB/YhiD N-terminal" evidence="8">
    <location>
        <begin position="14"/>
        <end position="139"/>
    </location>
</feature>
<dbReference type="GO" id="GO:0032259">
    <property type="term" value="P:methylation"/>
    <property type="evidence" value="ECO:0007669"/>
    <property type="project" value="UniProtKB-KW"/>
</dbReference>
<organism evidence="9 10">
    <name type="scientific">Candidatus Aquicultor secundus</name>
    <dbReference type="NCBI Taxonomy" id="1973895"/>
    <lineage>
        <taxon>Bacteria</taxon>
        <taxon>Bacillati</taxon>
        <taxon>Actinomycetota</taxon>
        <taxon>Candidatus Aquicultoria</taxon>
        <taxon>Candidatus Aquicultorales</taxon>
        <taxon>Candidatus Aquicultoraceae</taxon>
        <taxon>Candidatus Aquicultor</taxon>
    </lineage>
</organism>
<accession>A0A2M7T6U5</accession>
<evidence type="ECO:0000313" key="10">
    <source>
        <dbReference type="Proteomes" id="UP000230956"/>
    </source>
</evidence>
<dbReference type="EMBL" id="PFNG01000186">
    <property type="protein sequence ID" value="PIZ36822.1"/>
    <property type="molecule type" value="Genomic_DNA"/>
</dbReference>
<comment type="subcellular location">
    <subcellularLocation>
        <location evidence="1">Cell membrane</location>
        <topology evidence="1">Multi-pass membrane protein</topology>
    </subcellularLocation>
</comment>
<name>A0A2M7T6U5_9ACTN</name>
<dbReference type="PANTHER" id="PTHR33778">
    <property type="entry name" value="PROTEIN MGTC"/>
    <property type="match status" value="1"/>
</dbReference>
<feature type="transmembrane region" description="Helical" evidence="7">
    <location>
        <begin position="118"/>
        <end position="138"/>
    </location>
</feature>
<feature type="transmembrane region" description="Helical" evidence="7">
    <location>
        <begin position="69"/>
        <end position="88"/>
    </location>
</feature>
<dbReference type="InterPro" id="IPR049177">
    <property type="entry name" value="MgtC_SapB_SrpB_YhiD_N"/>
</dbReference>
<dbReference type="AlphaFoldDB" id="A0A2M7T6U5"/>
<proteinExistence type="inferred from homology"/>
<evidence type="ECO:0000259" key="8">
    <source>
        <dbReference type="Pfam" id="PF02308"/>
    </source>
</evidence>
<feature type="transmembrane region" description="Helical" evidence="7">
    <location>
        <begin position="37"/>
        <end position="57"/>
    </location>
</feature>
<protein>
    <submittedName>
        <fullName evidence="9">Methyltransferase</fullName>
    </submittedName>
</protein>
<feature type="transmembrane region" description="Helical" evidence="7">
    <location>
        <begin position="6"/>
        <end position="25"/>
    </location>
</feature>
<evidence type="ECO:0000256" key="4">
    <source>
        <dbReference type="ARBA" id="ARBA00022692"/>
    </source>
</evidence>
<evidence type="ECO:0000256" key="1">
    <source>
        <dbReference type="ARBA" id="ARBA00004651"/>
    </source>
</evidence>
<keyword evidence="6 7" id="KW-0472">Membrane</keyword>
<keyword evidence="9" id="KW-0808">Transferase</keyword>
<evidence type="ECO:0000256" key="3">
    <source>
        <dbReference type="ARBA" id="ARBA00022475"/>
    </source>
</evidence>
<dbReference type="RefSeq" id="WP_286677968.1">
    <property type="nucleotide sequence ID" value="NZ_MNXI01000049.1"/>
</dbReference>
<evidence type="ECO:0000256" key="2">
    <source>
        <dbReference type="ARBA" id="ARBA00009298"/>
    </source>
</evidence>
<dbReference type="PRINTS" id="PR01837">
    <property type="entry name" value="MGTCSAPBPROT"/>
</dbReference>
<dbReference type="Proteomes" id="UP000230956">
    <property type="component" value="Unassembled WGS sequence"/>
</dbReference>
<dbReference type="Pfam" id="PF02308">
    <property type="entry name" value="MgtC"/>
    <property type="match status" value="1"/>
</dbReference>
<evidence type="ECO:0000256" key="7">
    <source>
        <dbReference type="SAM" id="Phobius"/>
    </source>
</evidence>